<evidence type="ECO:0000313" key="1">
    <source>
        <dbReference type="EMBL" id="GLR91071.1"/>
    </source>
</evidence>
<dbReference type="Proteomes" id="UP001156905">
    <property type="component" value="Unassembled WGS sequence"/>
</dbReference>
<proteinExistence type="predicted"/>
<organism evidence="1 2">
    <name type="scientific">Bradyrhizobium iriomotense</name>
    <dbReference type="NCBI Taxonomy" id="441950"/>
    <lineage>
        <taxon>Bacteria</taxon>
        <taxon>Pseudomonadati</taxon>
        <taxon>Pseudomonadota</taxon>
        <taxon>Alphaproteobacteria</taxon>
        <taxon>Hyphomicrobiales</taxon>
        <taxon>Nitrobacteraceae</taxon>
        <taxon>Bradyrhizobium</taxon>
    </lineage>
</organism>
<gene>
    <name evidence="1" type="ORF">GCM10007857_77870</name>
</gene>
<name>A0ABQ6BEK2_9BRAD</name>
<dbReference type="EMBL" id="BSOW01000041">
    <property type="protein sequence ID" value="GLR91071.1"/>
    <property type="molecule type" value="Genomic_DNA"/>
</dbReference>
<sequence length="87" mass="9707">MRSDTVRWSIKIKSGEQCIQGLRWSTLMIDKVSIIEPPKAGRLIVEGPSFRYFADTTGSSDYFKIEISGTSLHVDGASSLEVDVNRQ</sequence>
<reference evidence="2" key="1">
    <citation type="journal article" date="2019" name="Int. J. Syst. Evol. Microbiol.">
        <title>The Global Catalogue of Microorganisms (GCM) 10K type strain sequencing project: providing services to taxonomists for standard genome sequencing and annotation.</title>
        <authorList>
            <consortium name="The Broad Institute Genomics Platform"/>
            <consortium name="The Broad Institute Genome Sequencing Center for Infectious Disease"/>
            <person name="Wu L."/>
            <person name="Ma J."/>
        </authorList>
    </citation>
    <scope>NUCLEOTIDE SEQUENCE [LARGE SCALE GENOMIC DNA]</scope>
    <source>
        <strain evidence="2">NBRC 102520</strain>
    </source>
</reference>
<accession>A0ABQ6BEK2</accession>
<keyword evidence="2" id="KW-1185">Reference proteome</keyword>
<comment type="caution">
    <text evidence="1">The sequence shown here is derived from an EMBL/GenBank/DDBJ whole genome shotgun (WGS) entry which is preliminary data.</text>
</comment>
<evidence type="ECO:0000313" key="2">
    <source>
        <dbReference type="Proteomes" id="UP001156905"/>
    </source>
</evidence>
<protein>
    <submittedName>
        <fullName evidence="1">Uncharacterized protein</fullName>
    </submittedName>
</protein>